<comment type="caution">
    <text evidence="3">The sequence shown here is derived from an EMBL/GenBank/DDBJ whole genome shotgun (WGS) entry which is preliminary data.</text>
</comment>
<evidence type="ECO:0000259" key="2">
    <source>
        <dbReference type="Pfam" id="PF25231"/>
    </source>
</evidence>
<evidence type="ECO:0000256" key="1">
    <source>
        <dbReference type="SAM" id="Phobius"/>
    </source>
</evidence>
<feature type="transmembrane region" description="Helical" evidence="1">
    <location>
        <begin position="171"/>
        <end position="193"/>
    </location>
</feature>
<accession>A0A2M6W1M8</accession>
<dbReference type="InterPro" id="IPR057169">
    <property type="entry name" value="DUF7847"/>
</dbReference>
<reference evidence="4" key="1">
    <citation type="submission" date="2017-09" db="EMBL/GenBank/DDBJ databases">
        <title>Depth-based differentiation of microbial function through sediment-hosted aquifers and enrichment of novel symbionts in the deep terrestrial subsurface.</title>
        <authorList>
            <person name="Probst A.J."/>
            <person name="Ladd B."/>
            <person name="Jarett J.K."/>
            <person name="Geller-Mcgrath D.E."/>
            <person name="Sieber C.M.K."/>
            <person name="Emerson J.B."/>
            <person name="Anantharaman K."/>
            <person name="Thomas B.C."/>
            <person name="Malmstrom R."/>
            <person name="Stieglmeier M."/>
            <person name="Klingl A."/>
            <person name="Woyke T."/>
            <person name="Ryan C.M."/>
            <person name="Banfield J.F."/>
        </authorList>
    </citation>
    <scope>NUCLEOTIDE SEQUENCE [LARGE SCALE GENOMIC DNA]</scope>
</reference>
<evidence type="ECO:0000313" key="4">
    <source>
        <dbReference type="Proteomes" id="UP000229362"/>
    </source>
</evidence>
<sequence length="249" mass="26677">MLISAKDIILQTIQLYRQNAALFLRYMTILFIPLGISIIVGAFFSLGEPTSLLLGVLSITIMLCVYLTSLLVTLAFIRVVATRYAGKQTKPILEELRAATPLLWPAIIGSILAGLAIIGGLFLLVVPGIIFSVWFAFVVYAIAIDGYGATEAMRSSKALVAGKWMGVLWRLLAPGVVFGIVILAFEGLFSLVAGNIAEGISSEQTALYIGTTIIFGLVSSIVSLLLTPLTTAAPIILYQELKKSPAVKK</sequence>
<name>A0A2M6W1M8_9BACT</name>
<feature type="transmembrane region" description="Helical" evidence="1">
    <location>
        <begin position="129"/>
        <end position="150"/>
    </location>
</feature>
<organism evidence="3 4">
    <name type="scientific">Candidatus Magasanikbacteria bacterium CG10_big_fil_rev_8_21_14_0_10_43_6</name>
    <dbReference type="NCBI Taxonomy" id="1974650"/>
    <lineage>
        <taxon>Bacteria</taxon>
        <taxon>Candidatus Magasanikiibacteriota</taxon>
    </lineage>
</organism>
<evidence type="ECO:0000313" key="3">
    <source>
        <dbReference type="EMBL" id="PIT86693.1"/>
    </source>
</evidence>
<keyword evidence="1" id="KW-0812">Transmembrane</keyword>
<keyword evidence="1" id="KW-0472">Membrane</keyword>
<feature type="domain" description="DUF7847" evidence="2">
    <location>
        <begin position="113"/>
        <end position="239"/>
    </location>
</feature>
<gene>
    <name evidence="3" type="ORF">COU33_01725</name>
</gene>
<dbReference type="AlphaFoldDB" id="A0A2M6W1M8"/>
<dbReference type="EMBL" id="PFBZ01000074">
    <property type="protein sequence ID" value="PIT86693.1"/>
    <property type="molecule type" value="Genomic_DNA"/>
</dbReference>
<dbReference type="Pfam" id="PF25231">
    <property type="entry name" value="DUF7847"/>
    <property type="match status" value="1"/>
</dbReference>
<feature type="transmembrane region" description="Helical" evidence="1">
    <location>
        <begin position="102"/>
        <end position="123"/>
    </location>
</feature>
<feature type="transmembrane region" description="Helical" evidence="1">
    <location>
        <begin position="52"/>
        <end position="81"/>
    </location>
</feature>
<feature type="transmembrane region" description="Helical" evidence="1">
    <location>
        <begin position="21"/>
        <end position="46"/>
    </location>
</feature>
<protein>
    <recommendedName>
        <fullName evidence="2">DUF7847 domain-containing protein</fullName>
    </recommendedName>
</protein>
<dbReference type="Proteomes" id="UP000229362">
    <property type="component" value="Unassembled WGS sequence"/>
</dbReference>
<keyword evidence="1" id="KW-1133">Transmembrane helix</keyword>
<feature type="transmembrane region" description="Helical" evidence="1">
    <location>
        <begin position="213"/>
        <end position="238"/>
    </location>
</feature>
<proteinExistence type="predicted"/>